<organism evidence="1">
    <name type="scientific">Culex pipiens</name>
    <name type="common">House mosquito</name>
    <dbReference type="NCBI Taxonomy" id="7175"/>
    <lineage>
        <taxon>Eukaryota</taxon>
        <taxon>Metazoa</taxon>
        <taxon>Ecdysozoa</taxon>
        <taxon>Arthropoda</taxon>
        <taxon>Hexapoda</taxon>
        <taxon>Insecta</taxon>
        <taxon>Pterygota</taxon>
        <taxon>Neoptera</taxon>
        <taxon>Endopterygota</taxon>
        <taxon>Diptera</taxon>
        <taxon>Nematocera</taxon>
        <taxon>Culicoidea</taxon>
        <taxon>Culicidae</taxon>
        <taxon>Culicinae</taxon>
        <taxon>Culicini</taxon>
        <taxon>Culex</taxon>
        <taxon>Culex</taxon>
    </lineage>
</organism>
<name>A0A8D8FTU9_CULPI</name>
<sequence>MLCTEDVPAEGAPERVVQQPTAVLVPLGGTQSGLVDKLHGRGKLGTRWRPPVVRRCRRRVPAVAAFVTTYSNELVFAAGARFLVLLVVRAVLPYQDDVVRLEELVARLVKHYPVLPHRWWPVRLLQQTPQGPRRFAHLDQR</sequence>
<protein>
    <submittedName>
        <fullName evidence="1">(northern house mosquito) hypothetical protein</fullName>
    </submittedName>
</protein>
<dbReference type="AlphaFoldDB" id="A0A8D8FTU9"/>
<evidence type="ECO:0000313" key="1">
    <source>
        <dbReference type="EMBL" id="CAG6482563.1"/>
    </source>
</evidence>
<proteinExistence type="predicted"/>
<dbReference type="EMBL" id="HBUE01093695">
    <property type="protein sequence ID" value="CAG6482563.1"/>
    <property type="molecule type" value="Transcribed_RNA"/>
</dbReference>
<accession>A0A8D8FTU9</accession>
<reference evidence="1" key="1">
    <citation type="submission" date="2021-05" db="EMBL/GenBank/DDBJ databases">
        <authorList>
            <person name="Alioto T."/>
            <person name="Alioto T."/>
            <person name="Gomez Garrido J."/>
        </authorList>
    </citation>
    <scope>NUCLEOTIDE SEQUENCE</scope>
</reference>